<organism evidence="1 2">
    <name type="scientific">Mesobacillus foraminis</name>
    <dbReference type="NCBI Taxonomy" id="279826"/>
    <lineage>
        <taxon>Bacteria</taxon>
        <taxon>Bacillati</taxon>
        <taxon>Bacillota</taxon>
        <taxon>Bacilli</taxon>
        <taxon>Bacillales</taxon>
        <taxon>Bacillaceae</taxon>
        <taxon>Mesobacillus</taxon>
    </lineage>
</organism>
<proteinExistence type="predicted"/>
<dbReference type="Proteomes" id="UP000295689">
    <property type="component" value="Unassembled WGS sequence"/>
</dbReference>
<reference evidence="1 2" key="1">
    <citation type="journal article" date="2015" name="Stand. Genomic Sci.">
        <title>Genomic Encyclopedia of Bacterial and Archaeal Type Strains, Phase III: the genomes of soil and plant-associated and newly described type strains.</title>
        <authorList>
            <person name="Whitman W.B."/>
            <person name="Woyke T."/>
            <person name="Klenk H.P."/>
            <person name="Zhou Y."/>
            <person name="Lilburn T.G."/>
            <person name="Beck B.J."/>
            <person name="De Vos P."/>
            <person name="Vandamme P."/>
            <person name="Eisen J.A."/>
            <person name="Garrity G."/>
            <person name="Hugenholtz P."/>
            <person name="Kyrpides N.C."/>
        </authorList>
    </citation>
    <scope>NUCLEOTIDE SEQUENCE [LARGE SCALE GENOMIC DNA]</scope>
    <source>
        <strain evidence="1 2">CV53</strain>
    </source>
</reference>
<comment type="caution">
    <text evidence="1">The sequence shown here is derived from an EMBL/GenBank/DDBJ whole genome shotgun (WGS) entry which is preliminary data.</text>
</comment>
<protein>
    <submittedName>
        <fullName evidence="1">Uncharacterized protein</fullName>
    </submittedName>
</protein>
<accession>A0A4R2BJF3</accession>
<sequence>MLIMLPYIRVIRRIHNNSQQIIETEEYLTLYEDKVVSANDHFKMEDILDMSYRPFNDRNGFLYFHTIRGLYSFHLKTDPNAFMTIYKKIRLTN</sequence>
<dbReference type="RefSeq" id="WP_132001892.1">
    <property type="nucleotide sequence ID" value="NZ_JABUHM010000001.1"/>
</dbReference>
<evidence type="ECO:0000313" key="1">
    <source>
        <dbReference type="EMBL" id="TCN27261.1"/>
    </source>
</evidence>
<name>A0A4R2BJF3_9BACI</name>
<gene>
    <name evidence="1" type="ORF">EV146_102208</name>
</gene>
<dbReference type="EMBL" id="SLVV01000002">
    <property type="protein sequence ID" value="TCN27261.1"/>
    <property type="molecule type" value="Genomic_DNA"/>
</dbReference>
<dbReference type="AlphaFoldDB" id="A0A4R2BJF3"/>
<keyword evidence="2" id="KW-1185">Reference proteome</keyword>
<evidence type="ECO:0000313" key="2">
    <source>
        <dbReference type="Proteomes" id="UP000295689"/>
    </source>
</evidence>